<evidence type="ECO:0000259" key="2">
    <source>
        <dbReference type="Pfam" id="PF14311"/>
    </source>
</evidence>
<feature type="domain" description="Treble clef zinc finger" evidence="2">
    <location>
        <begin position="86"/>
        <end position="140"/>
    </location>
</feature>
<reference evidence="3" key="1">
    <citation type="submission" date="2024-05" db="EMBL/GenBank/DDBJ databases">
        <authorList>
            <person name="Yu L."/>
        </authorList>
    </citation>
    <scope>NUCLEOTIDE SEQUENCE</scope>
    <source>
        <strain evidence="3">G08B096</strain>
    </source>
</reference>
<name>A0AAU7WCM1_9MICO</name>
<dbReference type="Pfam" id="PF14311">
    <property type="entry name" value="DUF4379"/>
    <property type="match status" value="4"/>
</dbReference>
<dbReference type="RefSeq" id="WP_350350070.1">
    <property type="nucleotide sequence ID" value="NZ_CP158374.1"/>
</dbReference>
<gene>
    <name evidence="3" type="ORF">ABIQ69_03715</name>
</gene>
<sequence>MPGVNDLATSRPDVAKLWHPSANSSAPEGVTAGSSKVAWWVCPKDARHRWQRPITSQVQSGAYCPVCEGRIAIAGVNDLATARPDLAAQWDPSNALAPEEVTTVTSKIVGWVCPAHTEHRWRARVGDRAKGYGCPICSGRRAFAGFNDLASRNPGLAAEWDPANPIRADQVTFSSARKVNWICPNDARHKWLASVNSRNSGGGRGCPFCAGKRIHVGSMDLATTHPDVAAAWDRERNTRTPQQVTAGSGYRAHWVCVVDPEHRWQTSVSNRALGGNECPECSRRVASRIERVLFEALADHLDAPAHGRKVPVPWGPQTAAELDISGSYRGAPVAIEYDGLAWHENRADVDIAKTTAILEAGYFVVRIRQGELPHLELEHPRLLQLDYRYRSGTDDRLALFLQPTVATILKWLEAQTTRSPEPSPTGDVASPADLPPMGEA</sequence>
<proteinExistence type="predicted"/>
<organism evidence="3">
    <name type="scientific">Agromyces sp. G08B096</name>
    <dbReference type="NCBI Taxonomy" id="3156399"/>
    <lineage>
        <taxon>Bacteria</taxon>
        <taxon>Bacillati</taxon>
        <taxon>Actinomycetota</taxon>
        <taxon>Actinomycetes</taxon>
        <taxon>Micrococcales</taxon>
        <taxon>Microbacteriaceae</taxon>
        <taxon>Agromyces</taxon>
    </lineage>
</organism>
<dbReference type="InterPro" id="IPR025487">
    <property type="entry name" value="DUF4379"/>
</dbReference>
<dbReference type="PANTHER" id="PTHR37317:SF5">
    <property type="entry name" value="ZINC-RIBBON DOMAIN-CONTAINING PROTEIN-RELATED"/>
    <property type="match status" value="1"/>
</dbReference>
<evidence type="ECO:0000256" key="1">
    <source>
        <dbReference type="SAM" id="MobiDB-lite"/>
    </source>
</evidence>
<feature type="domain" description="Treble clef zinc finger" evidence="2">
    <location>
        <begin position="156"/>
        <end position="212"/>
    </location>
</feature>
<dbReference type="AlphaFoldDB" id="A0AAU7WCM1"/>
<feature type="domain" description="Treble clef zinc finger" evidence="2">
    <location>
        <begin position="15"/>
        <end position="70"/>
    </location>
</feature>
<accession>A0AAU7WCM1</accession>
<evidence type="ECO:0000313" key="3">
    <source>
        <dbReference type="EMBL" id="XBX84069.1"/>
    </source>
</evidence>
<dbReference type="EMBL" id="CP158374">
    <property type="protein sequence ID" value="XBX84069.1"/>
    <property type="molecule type" value="Genomic_DNA"/>
</dbReference>
<dbReference type="PANTHER" id="PTHR37317">
    <property type="entry name" value="BLR8090 PROTEIN"/>
    <property type="match status" value="1"/>
</dbReference>
<feature type="domain" description="Treble clef zinc finger" evidence="2">
    <location>
        <begin position="229"/>
        <end position="284"/>
    </location>
</feature>
<feature type="region of interest" description="Disordered" evidence="1">
    <location>
        <begin position="416"/>
        <end position="440"/>
    </location>
</feature>
<protein>
    <submittedName>
        <fullName evidence="3">Zinc-ribbon domain-containing protein</fullName>
    </submittedName>
</protein>